<dbReference type="AlphaFoldDB" id="A0A926VBB4"/>
<sequence>MFFIREVVQQALTTGYLSLEAEAQLRGLLQKKYDMEDLDAFISLQQAAVAGLVKQESRELRGPQCLGDREKVA</sequence>
<proteinExistence type="predicted"/>
<name>A0A926VBB4_9CYAN</name>
<reference evidence="1" key="1">
    <citation type="journal article" date="2015" name="ISME J.">
        <title>Draft Genome Sequence of Streptomyces incarnatus NRRL8089, which Produces the Nucleoside Antibiotic Sinefungin.</title>
        <authorList>
            <person name="Oshima K."/>
            <person name="Hattori M."/>
            <person name="Shimizu H."/>
            <person name="Fukuda K."/>
            <person name="Nemoto M."/>
            <person name="Inagaki K."/>
            <person name="Tamura T."/>
        </authorList>
    </citation>
    <scope>NUCLEOTIDE SEQUENCE</scope>
    <source>
        <strain evidence="1">FACHB-1375</strain>
    </source>
</reference>
<evidence type="ECO:0000313" key="1">
    <source>
        <dbReference type="EMBL" id="MBD2180390.1"/>
    </source>
</evidence>
<dbReference type="RefSeq" id="WP_190462544.1">
    <property type="nucleotide sequence ID" value="NZ_JACJPW010000008.1"/>
</dbReference>
<reference evidence="1" key="2">
    <citation type="submission" date="2020-08" db="EMBL/GenBank/DDBJ databases">
        <authorList>
            <person name="Chen M."/>
            <person name="Teng W."/>
            <person name="Zhao L."/>
            <person name="Hu C."/>
            <person name="Zhou Y."/>
            <person name="Han B."/>
            <person name="Song L."/>
            <person name="Shu W."/>
        </authorList>
    </citation>
    <scope>NUCLEOTIDE SEQUENCE</scope>
    <source>
        <strain evidence="1">FACHB-1375</strain>
    </source>
</reference>
<evidence type="ECO:0000313" key="2">
    <source>
        <dbReference type="Proteomes" id="UP000641646"/>
    </source>
</evidence>
<protein>
    <submittedName>
        <fullName evidence="1">Uncharacterized protein</fullName>
    </submittedName>
</protein>
<organism evidence="1 2">
    <name type="scientific">Aerosakkonema funiforme FACHB-1375</name>
    <dbReference type="NCBI Taxonomy" id="2949571"/>
    <lineage>
        <taxon>Bacteria</taxon>
        <taxon>Bacillati</taxon>
        <taxon>Cyanobacteriota</taxon>
        <taxon>Cyanophyceae</taxon>
        <taxon>Oscillatoriophycideae</taxon>
        <taxon>Aerosakkonematales</taxon>
        <taxon>Aerosakkonemataceae</taxon>
        <taxon>Aerosakkonema</taxon>
    </lineage>
</organism>
<comment type="caution">
    <text evidence="1">The sequence shown here is derived from an EMBL/GenBank/DDBJ whole genome shotgun (WGS) entry which is preliminary data.</text>
</comment>
<keyword evidence="2" id="KW-1185">Reference proteome</keyword>
<dbReference type="EMBL" id="JACJPW010000008">
    <property type="protein sequence ID" value="MBD2180390.1"/>
    <property type="molecule type" value="Genomic_DNA"/>
</dbReference>
<dbReference type="Proteomes" id="UP000641646">
    <property type="component" value="Unassembled WGS sequence"/>
</dbReference>
<accession>A0A926VBB4</accession>
<gene>
    <name evidence="1" type="ORF">H6G03_04575</name>
</gene>